<dbReference type="Proteomes" id="UP000033202">
    <property type="component" value="Unassembled WGS sequence"/>
</dbReference>
<dbReference type="InterPro" id="IPR001610">
    <property type="entry name" value="PAC"/>
</dbReference>
<keyword evidence="3 4" id="KW-0597">Phosphoprotein</keyword>
<dbReference type="InterPro" id="IPR003661">
    <property type="entry name" value="HisK_dim/P_dom"/>
</dbReference>
<dbReference type="InterPro" id="IPR000014">
    <property type="entry name" value="PAS"/>
</dbReference>
<comment type="caution">
    <text evidence="9">The sequence shown here is derived from an EMBL/GenBank/DDBJ whole genome shotgun (WGS) entry which is preliminary data.</text>
</comment>
<organism evidence="9 10">
    <name type="scientific">Sphingomonas changbaiensis NBRC 104936</name>
    <dbReference type="NCBI Taxonomy" id="1219043"/>
    <lineage>
        <taxon>Bacteria</taxon>
        <taxon>Pseudomonadati</taxon>
        <taxon>Pseudomonadota</taxon>
        <taxon>Alphaproteobacteria</taxon>
        <taxon>Sphingomonadales</taxon>
        <taxon>Sphingomonadaceae</taxon>
        <taxon>Sphingomonas</taxon>
    </lineage>
</organism>
<dbReference type="InterPro" id="IPR035965">
    <property type="entry name" value="PAS-like_dom_sf"/>
</dbReference>
<dbReference type="EC" id="2.7.13.3" evidence="2"/>
<dbReference type="SMART" id="SM00388">
    <property type="entry name" value="HisKA"/>
    <property type="match status" value="1"/>
</dbReference>
<dbReference type="Pfam" id="PF02518">
    <property type="entry name" value="HATPase_c"/>
    <property type="match status" value="1"/>
</dbReference>
<keyword evidence="10" id="KW-1185">Reference proteome</keyword>
<dbReference type="CDD" id="cd00130">
    <property type="entry name" value="PAS"/>
    <property type="match status" value="3"/>
</dbReference>
<dbReference type="STRING" id="1219043.SCH01S_15_00210"/>
<dbReference type="InterPro" id="IPR003594">
    <property type="entry name" value="HATPase_dom"/>
</dbReference>
<dbReference type="SMART" id="SM00387">
    <property type="entry name" value="HATPase_c"/>
    <property type="match status" value="1"/>
</dbReference>
<reference evidence="9 10" key="1">
    <citation type="submission" date="2015-04" db="EMBL/GenBank/DDBJ databases">
        <title>Whole genome shotgun sequence of Sphingomonas changbaiensis NBRC 104936.</title>
        <authorList>
            <person name="Katano-Makiyama Y."/>
            <person name="Hosoyama A."/>
            <person name="Hashimoto M."/>
            <person name="Noguchi M."/>
            <person name="Tsuchikane K."/>
            <person name="Ohji S."/>
            <person name="Yamazoe A."/>
            <person name="Ichikawa N."/>
            <person name="Kimura A."/>
            <person name="Fujita N."/>
        </authorList>
    </citation>
    <scope>NUCLEOTIDE SEQUENCE [LARGE SCALE GENOMIC DNA]</scope>
    <source>
        <strain evidence="9 10">NBRC 104936</strain>
    </source>
</reference>
<protein>
    <recommendedName>
        <fullName evidence="2">histidine kinase</fullName>
        <ecNumber evidence="2">2.7.13.3</ecNumber>
    </recommendedName>
</protein>
<dbReference type="Gene3D" id="3.30.450.20">
    <property type="entry name" value="PAS domain"/>
    <property type="match status" value="3"/>
</dbReference>
<feature type="domain" description="Histidine kinase" evidence="5">
    <location>
        <begin position="395"/>
        <end position="614"/>
    </location>
</feature>
<dbReference type="CDD" id="cd00082">
    <property type="entry name" value="HisKA"/>
    <property type="match status" value="1"/>
</dbReference>
<dbReference type="PROSITE" id="PS50110">
    <property type="entry name" value="RESPONSE_REGULATORY"/>
    <property type="match status" value="1"/>
</dbReference>
<dbReference type="SUPFAM" id="SSF47384">
    <property type="entry name" value="Homodimeric domain of signal transducing histidine kinase"/>
    <property type="match status" value="1"/>
</dbReference>
<dbReference type="InterPro" id="IPR036097">
    <property type="entry name" value="HisK_dim/P_sf"/>
</dbReference>
<evidence type="ECO:0000313" key="10">
    <source>
        <dbReference type="Proteomes" id="UP000033202"/>
    </source>
</evidence>
<evidence type="ECO:0000256" key="2">
    <source>
        <dbReference type="ARBA" id="ARBA00012438"/>
    </source>
</evidence>
<dbReference type="SUPFAM" id="SSF55785">
    <property type="entry name" value="PYP-like sensor domain (PAS domain)"/>
    <property type="match status" value="3"/>
</dbReference>
<dbReference type="PANTHER" id="PTHR43065:SF42">
    <property type="entry name" value="TWO-COMPONENT SENSOR PPRA"/>
    <property type="match status" value="1"/>
</dbReference>
<dbReference type="SUPFAM" id="SSF55874">
    <property type="entry name" value="ATPase domain of HSP90 chaperone/DNA topoisomerase II/histidine kinase"/>
    <property type="match status" value="1"/>
</dbReference>
<dbReference type="GO" id="GO:0000155">
    <property type="term" value="F:phosphorelay sensor kinase activity"/>
    <property type="evidence" value="ECO:0007669"/>
    <property type="project" value="InterPro"/>
</dbReference>
<name>A0A0E9MLW7_9SPHN</name>
<dbReference type="PROSITE" id="PS50109">
    <property type="entry name" value="HIS_KIN"/>
    <property type="match status" value="1"/>
</dbReference>
<dbReference type="AlphaFoldDB" id="A0A0E9MLW7"/>
<dbReference type="InterPro" id="IPR036890">
    <property type="entry name" value="HATPase_C_sf"/>
</dbReference>
<evidence type="ECO:0000259" key="5">
    <source>
        <dbReference type="PROSITE" id="PS50109"/>
    </source>
</evidence>
<dbReference type="InterPro" id="IPR013656">
    <property type="entry name" value="PAS_4"/>
</dbReference>
<dbReference type="InterPro" id="IPR004358">
    <property type="entry name" value="Sig_transdc_His_kin-like_C"/>
</dbReference>
<feature type="domain" description="PAC" evidence="8">
    <location>
        <begin position="330"/>
        <end position="382"/>
    </location>
</feature>
<dbReference type="PROSITE" id="PS50112">
    <property type="entry name" value="PAS"/>
    <property type="match status" value="2"/>
</dbReference>
<dbReference type="PROSITE" id="PS50113">
    <property type="entry name" value="PAC"/>
    <property type="match status" value="2"/>
</dbReference>
<gene>
    <name evidence="9" type="ORF">SCH01S_15_00210</name>
</gene>
<accession>A0A0E9MLW7</accession>
<dbReference type="InterPro" id="IPR013655">
    <property type="entry name" value="PAS_fold_3"/>
</dbReference>
<dbReference type="Pfam" id="PF08447">
    <property type="entry name" value="PAS_3"/>
    <property type="match status" value="1"/>
</dbReference>
<dbReference type="Gene3D" id="3.40.50.2300">
    <property type="match status" value="1"/>
</dbReference>
<dbReference type="PANTHER" id="PTHR43065">
    <property type="entry name" value="SENSOR HISTIDINE KINASE"/>
    <property type="match status" value="1"/>
</dbReference>
<dbReference type="Pfam" id="PF08448">
    <property type="entry name" value="PAS_4"/>
    <property type="match status" value="2"/>
</dbReference>
<dbReference type="Gene3D" id="1.10.287.130">
    <property type="match status" value="1"/>
</dbReference>
<feature type="domain" description="PAS" evidence="7">
    <location>
        <begin position="125"/>
        <end position="196"/>
    </location>
</feature>
<feature type="domain" description="Response regulatory" evidence="6">
    <location>
        <begin position="634"/>
        <end position="744"/>
    </location>
</feature>
<feature type="domain" description="PAS" evidence="7">
    <location>
        <begin position="7"/>
        <end position="72"/>
    </location>
</feature>
<dbReference type="Gene3D" id="3.30.565.10">
    <property type="entry name" value="Histidine kinase-like ATPase, C-terminal domain"/>
    <property type="match status" value="1"/>
</dbReference>
<dbReference type="InterPro" id="IPR011006">
    <property type="entry name" value="CheY-like_superfamily"/>
</dbReference>
<evidence type="ECO:0000259" key="8">
    <source>
        <dbReference type="PROSITE" id="PS50113"/>
    </source>
</evidence>
<evidence type="ECO:0000259" key="6">
    <source>
        <dbReference type="PROSITE" id="PS50110"/>
    </source>
</evidence>
<dbReference type="Pfam" id="PF00072">
    <property type="entry name" value="Response_reg"/>
    <property type="match status" value="1"/>
</dbReference>
<evidence type="ECO:0000259" key="7">
    <source>
        <dbReference type="PROSITE" id="PS50112"/>
    </source>
</evidence>
<sequence>MLDGVSDDARLVQLLDSIDDGYVAVDGEWRIRLFNRAAAEFVGRHRAELIGRTLWEGVPEIVGTETERQLRRAAAGEKICFETRSSTRPDRDVVIRAVLLPDRSLTITFSDITERTTAERTARESEARFRLIADSAPVPMWVTSLDRKRWFVNRAYVEFLGVGYEEATQFDWRSVIHPDDIGRILKEQVEKEASLQPFMLEARYRKTGGDYCWLRSHSQPRWGPDGEHVGFIGVAFDVTIAKDAELELQRQVAERTAELEALYTRTPTILQSQSADGRLVSVSDRWLEFMGFESREQVVGRPAVDFLSDGDLERYRREDWPALLAGREVKDAEYRVVKRNGEIADVLISSRPWHDSEGRFVRTMAAIIDVSARKRTEEALRQAQKVEAMGQLTGGVAHDFNNLLAPIIGGLDLLQRRGVGDARTQQTIGSALQAAERAKTLVQRLLAFARRQPLQPSPVDAGRLIEGMAELIGSTVGPRIRLVLDVSDDLPACLADPNQVEMALLNLSVNARDAMPDGGTLTIAAGVEQVDEAAHDLRPGSYVRLAVSDTGCGMDEDVAARAIEPFFSTKGIGRGTGLGLSMVHGLAAQLGGALRLKSAPGQGTEVQLWLPCAAARPEASAAGQSPRTVNGAGAVLLVDDEPLVRASTADMLEDMGFTVVALESADEAAARLADGLAVDLIVTDHLMPGMTGTELARTVRSTRPGTPVLIISGYAEAGGIESDLPRLTKPFRHADLAAMLTTLLG</sequence>
<comment type="catalytic activity">
    <reaction evidence="1">
        <text>ATP + protein L-histidine = ADP + protein N-phospho-L-histidine.</text>
        <dbReference type="EC" id="2.7.13.3"/>
    </reaction>
</comment>
<dbReference type="SMART" id="SM00086">
    <property type="entry name" value="PAC"/>
    <property type="match status" value="2"/>
</dbReference>
<dbReference type="Pfam" id="PF00512">
    <property type="entry name" value="HisKA"/>
    <property type="match status" value="1"/>
</dbReference>
<evidence type="ECO:0000256" key="4">
    <source>
        <dbReference type="PROSITE-ProRule" id="PRU00169"/>
    </source>
</evidence>
<dbReference type="SUPFAM" id="SSF52172">
    <property type="entry name" value="CheY-like"/>
    <property type="match status" value="1"/>
</dbReference>
<evidence type="ECO:0000256" key="1">
    <source>
        <dbReference type="ARBA" id="ARBA00000085"/>
    </source>
</evidence>
<evidence type="ECO:0000313" key="9">
    <source>
        <dbReference type="EMBL" id="GAO38396.1"/>
    </source>
</evidence>
<dbReference type="NCBIfam" id="TIGR00229">
    <property type="entry name" value="sensory_box"/>
    <property type="match status" value="3"/>
</dbReference>
<dbReference type="InterPro" id="IPR000700">
    <property type="entry name" value="PAS-assoc_C"/>
</dbReference>
<dbReference type="PRINTS" id="PR00344">
    <property type="entry name" value="BCTRLSENSOR"/>
</dbReference>
<feature type="domain" description="PAC" evidence="8">
    <location>
        <begin position="198"/>
        <end position="250"/>
    </location>
</feature>
<evidence type="ECO:0000256" key="3">
    <source>
        <dbReference type="ARBA" id="ARBA00022553"/>
    </source>
</evidence>
<dbReference type="InterPro" id="IPR001789">
    <property type="entry name" value="Sig_transdc_resp-reg_receiver"/>
</dbReference>
<proteinExistence type="predicted"/>
<dbReference type="SMART" id="SM00448">
    <property type="entry name" value="REC"/>
    <property type="match status" value="1"/>
</dbReference>
<dbReference type="SMART" id="SM00091">
    <property type="entry name" value="PAS"/>
    <property type="match status" value="3"/>
</dbReference>
<feature type="modified residue" description="4-aspartylphosphate" evidence="4">
    <location>
        <position position="684"/>
    </location>
</feature>
<dbReference type="EMBL" id="BBWU01000015">
    <property type="protein sequence ID" value="GAO38396.1"/>
    <property type="molecule type" value="Genomic_DNA"/>
</dbReference>
<dbReference type="InterPro" id="IPR005467">
    <property type="entry name" value="His_kinase_dom"/>
</dbReference>